<dbReference type="Gene3D" id="2.170.120.20">
    <property type="entry name" value="Ribosomal protein L25, beta domain"/>
    <property type="match status" value="1"/>
</dbReference>
<keyword evidence="9" id="KW-1185">Reference proteome</keyword>
<dbReference type="KEGG" id="nao:Y958_03175"/>
<evidence type="ECO:0000256" key="5">
    <source>
        <dbReference type="HAMAP-Rule" id="MF_01334"/>
    </source>
</evidence>
<evidence type="ECO:0000256" key="1">
    <source>
        <dbReference type="ARBA" id="ARBA00022730"/>
    </source>
</evidence>
<evidence type="ECO:0000259" key="7">
    <source>
        <dbReference type="Pfam" id="PF14693"/>
    </source>
</evidence>
<name>A0A248JN64_9PROT</name>
<dbReference type="InterPro" id="IPR020057">
    <property type="entry name" value="Ribosomal_bL25_b-dom"/>
</dbReference>
<comment type="function">
    <text evidence="5">This is one of the proteins that binds to the 5S RNA in the ribosome where it forms part of the central protuberance.</text>
</comment>
<dbReference type="CDD" id="cd00495">
    <property type="entry name" value="Ribosomal_L25_TL5_CTC"/>
    <property type="match status" value="1"/>
</dbReference>
<dbReference type="GO" id="GO:0008097">
    <property type="term" value="F:5S rRNA binding"/>
    <property type="evidence" value="ECO:0007669"/>
    <property type="project" value="InterPro"/>
</dbReference>
<dbReference type="InterPro" id="IPR020056">
    <property type="entry name" value="Rbsml_bL25/Gln-tRNA_synth_N"/>
</dbReference>
<dbReference type="Proteomes" id="UP000197153">
    <property type="component" value="Chromosome 1"/>
</dbReference>
<feature type="domain" description="Large ribosomal subunit protein bL25 L25" evidence="6">
    <location>
        <begin position="7"/>
        <end position="94"/>
    </location>
</feature>
<dbReference type="PANTHER" id="PTHR33284:SF1">
    <property type="entry name" value="RIBOSOMAL PROTEIN L25_GLN-TRNA SYNTHETASE, ANTI-CODON-BINDING DOMAIN-CONTAINING PROTEIN"/>
    <property type="match status" value="1"/>
</dbReference>
<sequence>MTQIIALAAEARNGAGKGTARQTRRDGRIPAVIYGNKEKPVTISLEAVNFTRVLHKPGFFTHLYDVTVDGVTTRTLPRDVQFDPVTDRPLHVDFLRVSDTTEIVVKVPVEFTGHDASPGLKRGGVLNIVRHEVEMHVRANDIPEHLTVSLEGFDVGASIHISAVKLPEGTSLVVTDRDFTVATIAAPSGLKSEENAAAAAEA</sequence>
<evidence type="ECO:0000256" key="2">
    <source>
        <dbReference type="ARBA" id="ARBA00022884"/>
    </source>
</evidence>
<comment type="similarity">
    <text evidence="5">Belongs to the bacterial ribosomal protein bL25 family. CTC subfamily.</text>
</comment>
<reference evidence="8 9" key="1">
    <citation type="submission" date="2017-06" db="EMBL/GenBank/DDBJ databases">
        <title>Complete genome sequence of Nitrospirillum amazonense strain CBAmC, an endophytic nitrogen-fixing and plant growth-promoting bacterium, isolated from sugarcane.</title>
        <authorList>
            <person name="Schwab S."/>
            <person name="dos Santos Teixeira K.R."/>
            <person name="Simoes Araujo J.L."/>
            <person name="Soares Vidal M."/>
            <person name="Borges de Freitas H.R."/>
            <person name="Rivello Crivelaro A.L."/>
            <person name="Bueno de Camargo Nunes A."/>
            <person name="dos Santos C.M."/>
            <person name="Palmeira da Silva Rosa D."/>
            <person name="da Silva Padilha D."/>
            <person name="da Silva E."/>
            <person name="Araujo Terra L."/>
            <person name="Soares Mendes V."/>
            <person name="Farinelli L."/>
            <person name="Magalhaes Cruz L."/>
            <person name="Baldani J.I."/>
        </authorList>
    </citation>
    <scope>NUCLEOTIDE SEQUENCE [LARGE SCALE GENOMIC DNA]</scope>
    <source>
        <strain evidence="8 9">CBAmC</strain>
    </source>
</reference>
<keyword evidence="2 5" id="KW-0694">RNA-binding</keyword>
<dbReference type="HAMAP" id="MF_01334">
    <property type="entry name" value="Ribosomal_bL25_CTC"/>
    <property type="match status" value="1"/>
</dbReference>
<dbReference type="RefSeq" id="WP_040845235.1">
    <property type="nucleotide sequence ID" value="NZ_CP022110.1"/>
</dbReference>
<evidence type="ECO:0000256" key="3">
    <source>
        <dbReference type="ARBA" id="ARBA00022980"/>
    </source>
</evidence>
<dbReference type="EMBL" id="CP022110">
    <property type="protein sequence ID" value="ASG19941.1"/>
    <property type="molecule type" value="Genomic_DNA"/>
</dbReference>
<dbReference type="InterPro" id="IPR001021">
    <property type="entry name" value="Ribosomal_bL25_long"/>
</dbReference>
<dbReference type="GO" id="GO:0006412">
    <property type="term" value="P:translation"/>
    <property type="evidence" value="ECO:0007669"/>
    <property type="project" value="UniProtKB-UniRule"/>
</dbReference>
<protein>
    <recommendedName>
        <fullName evidence="5">Large ribosomal subunit protein bL25</fullName>
    </recommendedName>
    <alternativeName>
        <fullName evidence="5">General stress protein CTC</fullName>
    </alternativeName>
</protein>
<organism evidence="8 9">
    <name type="scientific">Nitrospirillum viridazoti CBAmc</name>
    <dbReference type="NCBI Taxonomy" id="1441467"/>
    <lineage>
        <taxon>Bacteria</taxon>
        <taxon>Pseudomonadati</taxon>
        <taxon>Pseudomonadota</taxon>
        <taxon>Alphaproteobacteria</taxon>
        <taxon>Rhodospirillales</taxon>
        <taxon>Azospirillaceae</taxon>
        <taxon>Nitrospirillum</taxon>
        <taxon>Nitrospirillum viridazoti</taxon>
    </lineage>
</organism>
<dbReference type="GO" id="GO:0003735">
    <property type="term" value="F:structural constituent of ribosome"/>
    <property type="evidence" value="ECO:0007669"/>
    <property type="project" value="InterPro"/>
</dbReference>
<evidence type="ECO:0000313" key="8">
    <source>
        <dbReference type="EMBL" id="ASG19941.1"/>
    </source>
</evidence>
<keyword evidence="1 5" id="KW-0699">rRNA-binding</keyword>
<dbReference type="Pfam" id="PF14693">
    <property type="entry name" value="Ribosomal_TL5_C"/>
    <property type="match status" value="1"/>
</dbReference>
<evidence type="ECO:0000256" key="4">
    <source>
        <dbReference type="ARBA" id="ARBA00023274"/>
    </source>
</evidence>
<proteinExistence type="inferred from homology"/>
<gene>
    <name evidence="5" type="primary">rplY</name>
    <name evidence="5" type="synonym">ctc</name>
    <name evidence="8" type="ORF">Y958_03175</name>
</gene>
<keyword evidence="3 5" id="KW-0689">Ribosomal protein</keyword>
<dbReference type="AlphaFoldDB" id="A0A248JN64"/>
<dbReference type="NCBIfam" id="TIGR00731">
    <property type="entry name" value="bL25_bact_ctc"/>
    <property type="match status" value="1"/>
</dbReference>
<dbReference type="SUPFAM" id="SSF50715">
    <property type="entry name" value="Ribosomal protein L25-like"/>
    <property type="match status" value="1"/>
</dbReference>
<dbReference type="NCBIfam" id="NF004128">
    <property type="entry name" value="PRK05618.1-2"/>
    <property type="match status" value="1"/>
</dbReference>
<dbReference type="InterPro" id="IPR029751">
    <property type="entry name" value="Ribosomal_L25_dom"/>
</dbReference>
<dbReference type="GO" id="GO:0022625">
    <property type="term" value="C:cytosolic large ribosomal subunit"/>
    <property type="evidence" value="ECO:0007669"/>
    <property type="project" value="TreeGrafter"/>
</dbReference>
<dbReference type="InterPro" id="IPR037121">
    <property type="entry name" value="Ribosomal_bL25_C"/>
</dbReference>
<dbReference type="Gene3D" id="2.40.240.10">
    <property type="entry name" value="Ribosomal Protein L25, Chain P"/>
    <property type="match status" value="1"/>
</dbReference>
<keyword evidence="4 5" id="KW-0687">Ribonucleoprotein</keyword>
<comment type="subunit">
    <text evidence="5">Part of the 50S ribosomal subunit; part of the 5S rRNA/L5/L18/L25 subcomplex. Contacts the 5S rRNA. Binds to the 5S rRNA independently of L5 and L18.</text>
</comment>
<dbReference type="PANTHER" id="PTHR33284">
    <property type="entry name" value="RIBOSOMAL PROTEIN L25/GLN-TRNA SYNTHETASE, ANTI-CODON-BINDING DOMAIN-CONTAINING PROTEIN"/>
    <property type="match status" value="1"/>
</dbReference>
<feature type="domain" description="Large ribosomal subunit protein bL25 beta" evidence="7">
    <location>
        <begin position="102"/>
        <end position="187"/>
    </location>
</feature>
<dbReference type="Pfam" id="PF01386">
    <property type="entry name" value="Ribosomal_L25p"/>
    <property type="match status" value="1"/>
</dbReference>
<dbReference type="InterPro" id="IPR020930">
    <property type="entry name" value="Ribosomal_uL5_bac-type"/>
</dbReference>
<dbReference type="InterPro" id="IPR011035">
    <property type="entry name" value="Ribosomal_bL25/Gln-tRNA_synth"/>
</dbReference>
<evidence type="ECO:0000259" key="6">
    <source>
        <dbReference type="Pfam" id="PF01386"/>
    </source>
</evidence>
<evidence type="ECO:0000313" key="9">
    <source>
        <dbReference type="Proteomes" id="UP000197153"/>
    </source>
</evidence>
<accession>A0A248JN64</accession>